<comment type="subcellular location">
    <subcellularLocation>
        <location evidence="2">Cytoplasm</location>
    </subcellularLocation>
</comment>
<dbReference type="InterPro" id="IPR014729">
    <property type="entry name" value="Rossmann-like_a/b/a_fold"/>
</dbReference>
<evidence type="ECO:0000313" key="5">
    <source>
        <dbReference type="Proteomes" id="UP000294887"/>
    </source>
</evidence>
<proteinExistence type="inferred from homology"/>
<dbReference type="Proteomes" id="UP000294887">
    <property type="component" value="Unassembled WGS sequence"/>
</dbReference>
<organism evidence="4 5">
    <name type="scientific">Cocleimonas flava</name>
    <dbReference type="NCBI Taxonomy" id="634765"/>
    <lineage>
        <taxon>Bacteria</taxon>
        <taxon>Pseudomonadati</taxon>
        <taxon>Pseudomonadota</taxon>
        <taxon>Gammaproteobacteria</taxon>
        <taxon>Thiotrichales</taxon>
        <taxon>Thiotrichaceae</taxon>
        <taxon>Cocleimonas</taxon>
    </lineage>
</organism>
<dbReference type="Gene3D" id="3.40.50.620">
    <property type="entry name" value="HUPs"/>
    <property type="match status" value="1"/>
</dbReference>
<gene>
    <name evidence="4" type="ORF">EV695_2120</name>
</gene>
<dbReference type="InterPro" id="IPR006016">
    <property type="entry name" value="UspA"/>
</dbReference>
<dbReference type="PRINTS" id="PR01438">
    <property type="entry name" value="UNVRSLSTRESS"/>
</dbReference>
<name>A0A4R1F6N6_9GAMM</name>
<comment type="caution">
    <text evidence="4">The sequence shown here is derived from an EMBL/GenBank/DDBJ whole genome shotgun (WGS) entry which is preliminary data.</text>
</comment>
<comment type="similarity">
    <text evidence="1 2">Belongs to the universal stress protein A family.</text>
</comment>
<dbReference type="GO" id="GO:0005737">
    <property type="term" value="C:cytoplasm"/>
    <property type="evidence" value="ECO:0007669"/>
    <property type="project" value="UniProtKB-SubCell"/>
</dbReference>
<dbReference type="CDD" id="cd00293">
    <property type="entry name" value="USP-like"/>
    <property type="match status" value="1"/>
</dbReference>
<dbReference type="SUPFAM" id="SSF52402">
    <property type="entry name" value="Adenine nucleotide alpha hydrolases-like"/>
    <property type="match status" value="1"/>
</dbReference>
<dbReference type="PANTHER" id="PTHR46268:SF15">
    <property type="entry name" value="UNIVERSAL STRESS PROTEIN HP_0031"/>
    <property type="match status" value="1"/>
</dbReference>
<reference evidence="4 5" key="1">
    <citation type="submission" date="2019-03" db="EMBL/GenBank/DDBJ databases">
        <title>Genomic Encyclopedia of Type Strains, Phase IV (KMG-IV): sequencing the most valuable type-strain genomes for metagenomic binning, comparative biology and taxonomic classification.</title>
        <authorList>
            <person name="Goeker M."/>
        </authorList>
    </citation>
    <scope>NUCLEOTIDE SEQUENCE [LARGE SCALE GENOMIC DNA]</scope>
    <source>
        <strain evidence="4 5">DSM 24830</strain>
    </source>
</reference>
<sequence>MKAYQHILLTTDFSKFSEVVARKAVTLAGHFNARITLLHVVKEYPQENTQANETLESSKDEDLNKNIIADNRQRLEAFARSIPILRMIPMITLSKESTEDVIIKVARDIKADLVIMGEHEENSVSISPELDTKKVQQKAPCDVLVVHADAA</sequence>
<keyword evidence="2" id="KW-0963">Cytoplasm</keyword>
<protein>
    <recommendedName>
        <fullName evidence="2">Universal stress protein</fullName>
    </recommendedName>
</protein>
<evidence type="ECO:0000259" key="3">
    <source>
        <dbReference type="Pfam" id="PF00582"/>
    </source>
</evidence>
<dbReference type="Pfam" id="PF00582">
    <property type="entry name" value="Usp"/>
    <property type="match status" value="1"/>
</dbReference>
<keyword evidence="5" id="KW-1185">Reference proteome</keyword>
<feature type="domain" description="UspA" evidence="3">
    <location>
        <begin position="4"/>
        <end position="147"/>
    </location>
</feature>
<dbReference type="AlphaFoldDB" id="A0A4R1F6N6"/>
<dbReference type="InterPro" id="IPR006015">
    <property type="entry name" value="Universal_stress_UspA"/>
</dbReference>
<dbReference type="RefSeq" id="WP_165874681.1">
    <property type="nucleotide sequence ID" value="NZ_BAAAFU010000004.1"/>
</dbReference>
<dbReference type="EMBL" id="SMFQ01000003">
    <property type="protein sequence ID" value="TCJ87608.1"/>
    <property type="molecule type" value="Genomic_DNA"/>
</dbReference>
<accession>A0A4R1F6N6</accession>
<dbReference type="PIRSF" id="PIRSF006276">
    <property type="entry name" value="UspA"/>
    <property type="match status" value="1"/>
</dbReference>
<evidence type="ECO:0000313" key="4">
    <source>
        <dbReference type="EMBL" id="TCJ87608.1"/>
    </source>
</evidence>
<dbReference type="PANTHER" id="PTHR46268">
    <property type="entry name" value="STRESS RESPONSE PROTEIN NHAX"/>
    <property type="match status" value="1"/>
</dbReference>
<evidence type="ECO:0000256" key="1">
    <source>
        <dbReference type="ARBA" id="ARBA00008791"/>
    </source>
</evidence>
<evidence type="ECO:0000256" key="2">
    <source>
        <dbReference type="PIRNR" id="PIRNR006276"/>
    </source>
</evidence>